<dbReference type="SFLD" id="SFLDS00029">
    <property type="entry name" value="Radical_SAM"/>
    <property type="match status" value="1"/>
</dbReference>
<dbReference type="EC" id="1.97.1.4" evidence="10"/>
<evidence type="ECO:0000256" key="4">
    <source>
        <dbReference type="ARBA" id="ARBA00022485"/>
    </source>
</evidence>
<dbReference type="SFLD" id="SFLDG01066">
    <property type="entry name" value="organic_radical-activating_enz"/>
    <property type="match status" value="1"/>
</dbReference>
<dbReference type="SUPFAM" id="SSF102114">
    <property type="entry name" value="Radical SAM enzymes"/>
    <property type="match status" value="1"/>
</dbReference>
<dbReference type="InterPro" id="IPR007197">
    <property type="entry name" value="rSAM"/>
</dbReference>
<dbReference type="PANTHER" id="PTHR30352">
    <property type="entry name" value="PYRUVATE FORMATE-LYASE-ACTIVATING ENZYME"/>
    <property type="match status" value="1"/>
</dbReference>
<comment type="similarity">
    <text evidence="2 10">Belongs to the organic radical-activating enzymes family.</text>
</comment>
<dbReference type="Gene3D" id="3.20.20.70">
    <property type="entry name" value="Aldolase class I"/>
    <property type="match status" value="1"/>
</dbReference>
<gene>
    <name evidence="12" type="primary">pflA</name>
    <name evidence="12" type="ORF">H9698_09360</name>
</gene>
<proteinExistence type="inferred from homology"/>
<evidence type="ECO:0000256" key="6">
    <source>
        <dbReference type="ARBA" id="ARBA00022723"/>
    </source>
</evidence>
<keyword evidence="9 10" id="KW-0411">Iron-sulfur</keyword>
<dbReference type="PANTHER" id="PTHR30352:SF5">
    <property type="entry name" value="PYRUVATE FORMATE-LYASE 1-ACTIVATING ENZYME"/>
    <property type="match status" value="1"/>
</dbReference>
<keyword evidence="6 10" id="KW-0479">Metal-binding</keyword>
<dbReference type="InterPro" id="IPR058240">
    <property type="entry name" value="rSAM_sf"/>
</dbReference>
<name>A0A9D2Q7M5_9FIRM</name>
<evidence type="ECO:0000256" key="7">
    <source>
        <dbReference type="ARBA" id="ARBA00023002"/>
    </source>
</evidence>
<feature type="domain" description="Radical SAM core" evidence="11">
    <location>
        <begin position="18"/>
        <end position="244"/>
    </location>
</feature>
<evidence type="ECO:0000256" key="9">
    <source>
        <dbReference type="ARBA" id="ARBA00023014"/>
    </source>
</evidence>
<evidence type="ECO:0000256" key="8">
    <source>
        <dbReference type="ARBA" id="ARBA00023004"/>
    </source>
</evidence>
<dbReference type="Pfam" id="PF04055">
    <property type="entry name" value="Radical_SAM"/>
    <property type="match status" value="1"/>
</dbReference>
<comment type="function">
    <text evidence="1 10">Activation of pyruvate formate-lyase under anaerobic conditions by generation of an organic free radical, using S-adenosylmethionine and reduced flavodoxin as cosubstrates to produce 5'-deoxy-adenosine.</text>
</comment>
<comment type="cofactor">
    <cofactor evidence="10">
        <name>[4Fe-4S] cluster</name>
        <dbReference type="ChEBI" id="CHEBI:49883"/>
    </cofactor>
    <text evidence="10">Binds 1 [4Fe-4S] cluster. The cluster is coordinated with 3 cysteines and an exchangeable S-adenosyl-L-methionine.</text>
</comment>
<dbReference type="GO" id="GO:0016829">
    <property type="term" value="F:lyase activity"/>
    <property type="evidence" value="ECO:0007669"/>
    <property type="project" value="UniProtKB-KW"/>
</dbReference>
<comment type="catalytic activity">
    <reaction evidence="10">
        <text>glycyl-[formate C-acetyltransferase] + reduced [flavodoxin] + S-adenosyl-L-methionine = glycin-2-yl radical-[formate C-acetyltransferase] + semiquinone [flavodoxin] + 5'-deoxyadenosine + L-methionine + H(+)</text>
        <dbReference type="Rhea" id="RHEA:19225"/>
        <dbReference type="Rhea" id="RHEA-COMP:10622"/>
        <dbReference type="Rhea" id="RHEA-COMP:12190"/>
        <dbReference type="Rhea" id="RHEA-COMP:12191"/>
        <dbReference type="Rhea" id="RHEA-COMP:14480"/>
        <dbReference type="ChEBI" id="CHEBI:15378"/>
        <dbReference type="ChEBI" id="CHEBI:17319"/>
        <dbReference type="ChEBI" id="CHEBI:29947"/>
        <dbReference type="ChEBI" id="CHEBI:32722"/>
        <dbReference type="ChEBI" id="CHEBI:57618"/>
        <dbReference type="ChEBI" id="CHEBI:57844"/>
        <dbReference type="ChEBI" id="CHEBI:59789"/>
        <dbReference type="ChEBI" id="CHEBI:140311"/>
        <dbReference type="EC" id="1.97.1.4"/>
    </reaction>
</comment>
<keyword evidence="12" id="KW-0456">Lyase</keyword>
<dbReference type="GO" id="GO:0046872">
    <property type="term" value="F:metal ion binding"/>
    <property type="evidence" value="ECO:0007669"/>
    <property type="project" value="UniProtKB-UniRule"/>
</dbReference>
<comment type="caution">
    <text evidence="12">The sequence shown here is derived from an EMBL/GenBank/DDBJ whole genome shotgun (WGS) entry which is preliminary data.</text>
</comment>
<dbReference type="PROSITE" id="PS51918">
    <property type="entry name" value="RADICAL_SAM"/>
    <property type="match status" value="1"/>
</dbReference>
<keyword evidence="10" id="KW-0963">Cytoplasm</keyword>
<dbReference type="CDD" id="cd01335">
    <property type="entry name" value="Radical_SAM"/>
    <property type="match status" value="1"/>
</dbReference>
<dbReference type="GO" id="GO:0005737">
    <property type="term" value="C:cytoplasm"/>
    <property type="evidence" value="ECO:0007669"/>
    <property type="project" value="UniProtKB-SubCell"/>
</dbReference>
<sequence length="250" mass="27779">MTLCDRGRIHSIESFGTVDGPGIRFVVFFQGCPMRCQYCHNPDTWKLDGGTEKTVEEILSAYDKNKNFYKNGGITATGGEPLLQLPFLTCLFQHAKEKGIHTCLDTSGIAYTPQRAEEFAALFKATDLVLLDIKHSNEEGHRALTSQSQKPVWAFGEALGQAGVPVVVRHVFVPGITDGHEHLLSLGRQLRRLRTLKGLEVLPYHTMGIAKYRSLGMEYPLEGVPNADKEAARKARDIILQGYRGQHSNT</sequence>
<evidence type="ECO:0000313" key="13">
    <source>
        <dbReference type="Proteomes" id="UP000823918"/>
    </source>
</evidence>
<evidence type="ECO:0000256" key="5">
    <source>
        <dbReference type="ARBA" id="ARBA00022691"/>
    </source>
</evidence>
<dbReference type="EMBL" id="DWWA01000049">
    <property type="protein sequence ID" value="HJC72981.1"/>
    <property type="molecule type" value="Genomic_DNA"/>
</dbReference>
<dbReference type="NCBIfam" id="TIGR02493">
    <property type="entry name" value="PFLA"/>
    <property type="match status" value="1"/>
</dbReference>
<accession>A0A9D2Q7M5</accession>
<dbReference type="InterPro" id="IPR012839">
    <property type="entry name" value="Organic_radical_activase"/>
</dbReference>
<dbReference type="InterPro" id="IPR001989">
    <property type="entry name" value="Radical_activat_CS"/>
</dbReference>
<dbReference type="InterPro" id="IPR013785">
    <property type="entry name" value="Aldolase_TIM"/>
</dbReference>
<evidence type="ECO:0000256" key="1">
    <source>
        <dbReference type="ARBA" id="ARBA00003141"/>
    </source>
</evidence>
<dbReference type="PROSITE" id="PS01087">
    <property type="entry name" value="RADICAL_ACTIVATING"/>
    <property type="match status" value="1"/>
</dbReference>
<dbReference type="InterPro" id="IPR012838">
    <property type="entry name" value="PFL1_activating"/>
</dbReference>
<reference evidence="12" key="1">
    <citation type="journal article" date="2021" name="PeerJ">
        <title>Extensive microbial diversity within the chicken gut microbiome revealed by metagenomics and culture.</title>
        <authorList>
            <person name="Gilroy R."/>
            <person name="Ravi A."/>
            <person name="Getino M."/>
            <person name="Pursley I."/>
            <person name="Horton D.L."/>
            <person name="Alikhan N.F."/>
            <person name="Baker D."/>
            <person name="Gharbi K."/>
            <person name="Hall N."/>
            <person name="Watson M."/>
            <person name="Adriaenssens E.M."/>
            <person name="Foster-Nyarko E."/>
            <person name="Jarju S."/>
            <person name="Secka A."/>
            <person name="Antonio M."/>
            <person name="Oren A."/>
            <person name="Chaudhuri R.R."/>
            <person name="La Ragione R."/>
            <person name="Hildebrand F."/>
            <person name="Pallen M.J."/>
        </authorList>
    </citation>
    <scope>NUCLEOTIDE SEQUENCE</scope>
    <source>
        <strain evidence="12">5933</strain>
    </source>
</reference>
<evidence type="ECO:0000256" key="2">
    <source>
        <dbReference type="ARBA" id="ARBA00009777"/>
    </source>
</evidence>
<organism evidence="12 13">
    <name type="scientific">Candidatus Ruthenibacterium merdavium</name>
    <dbReference type="NCBI Taxonomy" id="2838752"/>
    <lineage>
        <taxon>Bacteria</taxon>
        <taxon>Bacillati</taxon>
        <taxon>Bacillota</taxon>
        <taxon>Clostridia</taxon>
        <taxon>Eubacteriales</taxon>
        <taxon>Oscillospiraceae</taxon>
        <taxon>Ruthenibacterium</taxon>
    </lineage>
</organism>
<keyword evidence="5 10" id="KW-0949">S-adenosyl-L-methionine</keyword>
<evidence type="ECO:0000313" key="12">
    <source>
        <dbReference type="EMBL" id="HJC72981.1"/>
    </source>
</evidence>
<comment type="subcellular location">
    <subcellularLocation>
        <location evidence="10">Cytoplasm</location>
    </subcellularLocation>
</comment>
<reference evidence="12" key="2">
    <citation type="submission" date="2021-04" db="EMBL/GenBank/DDBJ databases">
        <authorList>
            <person name="Gilroy R."/>
        </authorList>
    </citation>
    <scope>NUCLEOTIDE SEQUENCE</scope>
    <source>
        <strain evidence="12">5933</strain>
    </source>
</reference>
<keyword evidence="7 10" id="KW-0560">Oxidoreductase</keyword>
<dbReference type="InterPro" id="IPR034457">
    <property type="entry name" value="Organic_radical-activating"/>
</dbReference>
<keyword evidence="8 10" id="KW-0408">Iron</keyword>
<evidence type="ECO:0000256" key="3">
    <source>
        <dbReference type="ARBA" id="ARBA00021356"/>
    </source>
</evidence>
<protein>
    <recommendedName>
        <fullName evidence="3 10">Pyruvate formate-lyase-activating enzyme</fullName>
        <ecNumber evidence="10">1.97.1.4</ecNumber>
    </recommendedName>
</protein>
<dbReference type="GO" id="GO:0051539">
    <property type="term" value="F:4 iron, 4 sulfur cluster binding"/>
    <property type="evidence" value="ECO:0007669"/>
    <property type="project" value="UniProtKB-UniRule"/>
</dbReference>
<evidence type="ECO:0000259" key="11">
    <source>
        <dbReference type="PROSITE" id="PS51918"/>
    </source>
</evidence>
<dbReference type="PIRSF" id="PIRSF000371">
    <property type="entry name" value="PFL_act_enz"/>
    <property type="match status" value="1"/>
</dbReference>
<dbReference type="GO" id="GO:0043365">
    <property type="term" value="F:[formate-C-acetyltransferase]-activating enzyme activity"/>
    <property type="evidence" value="ECO:0007669"/>
    <property type="project" value="UniProtKB-UniRule"/>
</dbReference>
<keyword evidence="4 10" id="KW-0004">4Fe-4S</keyword>
<evidence type="ECO:0000256" key="10">
    <source>
        <dbReference type="RuleBase" id="RU362053"/>
    </source>
</evidence>
<dbReference type="Proteomes" id="UP000823918">
    <property type="component" value="Unassembled WGS sequence"/>
</dbReference>
<dbReference type="AlphaFoldDB" id="A0A9D2Q7M5"/>
<keyword evidence="12" id="KW-0670">Pyruvate</keyword>